<name>A0ABS8TC96_DATST</name>
<feature type="non-terminal residue" evidence="1">
    <location>
        <position position="1"/>
    </location>
</feature>
<proteinExistence type="predicted"/>
<dbReference type="EMBL" id="JACEIK010001398">
    <property type="protein sequence ID" value="MCD7469070.1"/>
    <property type="molecule type" value="Genomic_DNA"/>
</dbReference>
<comment type="caution">
    <text evidence="1">The sequence shown here is derived from an EMBL/GenBank/DDBJ whole genome shotgun (WGS) entry which is preliminary data.</text>
</comment>
<reference evidence="1 2" key="1">
    <citation type="journal article" date="2021" name="BMC Genomics">
        <title>Datura genome reveals duplications of psychoactive alkaloid biosynthetic genes and high mutation rate following tissue culture.</title>
        <authorList>
            <person name="Rajewski A."/>
            <person name="Carter-House D."/>
            <person name="Stajich J."/>
            <person name="Litt A."/>
        </authorList>
    </citation>
    <scope>NUCLEOTIDE SEQUENCE [LARGE SCALE GENOMIC DNA]</scope>
    <source>
        <strain evidence="1">AR-01</strain>
    </source>
</reference>
<protein>
    <submittedName>
        <fullName evidence="1">Uncharacterized protein</fullName>
    </submittedName>
</protein>
<evidence type="ECO:0000313" key="1">
    <source>
        <dbReference type="EMBL" id="MCD7469070.1"/>
    </source>
</evidence>
<organism evidence="1 2">
    <name type="scientific">Datura stramonium</name>
    <name type="common">Jimsonweed</name>
    <name type="synonym">Common thornapple</name>
    <dbReference type="NCBI Taxonomy" id="4076"/>
    <lineage>
        <taxon>Eukaryota</taxon>
        <taxon>Viridiplantae</taxon>
        <taxon>Streptophyta</taxon>
        <taxon>Embryophyta</taxon>
        <taxon>Tracheophyta</taxon>
        <taxon>Spermatophyta</taxon>
        <taxon>Magnoliopsida</taxon>
        <taxon>eudicotyledons</taxon>
        <taxon>Gunneridae</taxon>
        <taxon>Pentapetalae</taxon>
        <taxon>asterids</taxon>
        <taxon>lamiids</taxon>
        <taxon>Solanales</taxon>
        <taxon>Solanaceae</taxon>
        <taxon>Solanoideae</taxon>
        <taxon>Datureae</taxon>
        <taxon>Datura</taxon>
    </lineage>
</organism>
<accession>A0ABS8TC96</accession>
<sequence length="57" mass="6431">ESQVKLAFRQLAAAWEPNAQVICEGLAVDRRSTILNRRSTSLTAGRALMLPTFYFYV</sequence>
<keyword evidence="2" id="KW-1185">Reference proteome</keyword>
<evidence type="ECO:0000313" key="2">
    <source>
        <dbReference type="Proteomes" id="UP000823775"/>
    </source>
</evidence>
<dbReference type="Proteomes" id="UP000823775">
    <property type="component" value="Unassembled WGS sequence"/>
</dbReference>
<gene>
    <name evidence="1" type="ORF">HAX54_007711</name>
</gene>